<keyword evidence="1" id="KW-0732">Signal</keyword>
<feature type="chain" id="PRO_5014189428" description="Lipoprotein" evidence="1">
    <location>
        <begin position="21"/>
        <end position="186"/>
    </location>
</feature>
<evidence type="ECO:0000313" key="2">
    <source>
        <dbReference type="EMBL" id="SOU89607.1"/>
    </source>
</evidence>
<dbReference type="Proteomes" id="UP000490060">
    <property type="component" value="Unassembled WGS sequence"/>
</dbReference>
<dbReference type="AlphaFoldDB" id="A0A2I2MBV9"/>
<sequence length="186" mass="22167">MRKVPKLIFSFIILTSVLLANCKSEKKSEYYISELSMNRNLSNFTNVMNEKDTIKIIAELYMEWWIRVDTLTITKKNNQIQLQATIKEDTTFEMKYQWRTNKLKPVIIENTDNEFEQHFSQKIKRTKTNPKSGRIYKILSPNDTLIFYTKGLGDKGGEVKEYYKFMRNYYPNEKDFVPIGEKNENE</sequence>
<organism evidence="2 3">
    <name type="scientific">Tenacibaculum finnmarkense genomovar ulcerans</name>
    <dbReference type="NCBI Taxonomy" id="2781388"/>
    <lineage>
        <taxon>Bacteria</taxon>
        <taxon>Pseudomonadati</taxon>
        <taxon>Bacteroidota</taxon>
        <taxon>Flavobacteriia</taxon>
        <taxon>Flavobacteriales</taxon>
        <taxon>Flavobacteriaceae</taxon>
        <taxon>Tenacibaculum</taxon>
        <taxon>Tenacibaculum finnmarkense</taxon>
    </lineage>
</organism>
<evidence type="ECO:0008006" key="4">
    <source>
        <dbReference type="Google" id="ProtNLM"/>
    </source>
</evidence>
<evidence type="ECO:0000313" key="3">
    <source>
        <dbReference type="Proteomes" id="UP000490060"/>
    </source>
</evidence>
<protein>
    <recommendedName>
        <fullName evidence="4">Lipoprotein</fullName>
    </recommendedName>
</protein>
<gene>
    <name evidence="2" type="ORF">TNO010_440001</name>
</gene>
<proteinExistence type="predicted"/>
<reference evidence="2 3" key="1">
    <citation type="submission" date="2017-11" db="EMBL/GenBank/DDBJ databases">
        <authorList>
            <person name="Duchaud E."/>
        </authorList>
    </citation>
    <scope>NUCLEOTIDE SEQUENCE [LARGE SCALE GENOMIC DNA]</scope>
    <source>
        <strain evidence="2 3">TNO010</strain>
    </source>
</reference>
<accession>A0A2I2MBV9</accession>
<dbReference type="EMBL" id="OENE01000039">
    <property type="protein sequence ID" value="SOU89607.1"/>
    <property type="molecule type" value="Genomic_DNA"/>
</dbReference>
<feature type="signal peptide" evidence="1">
    <location>
        <begin position="1"/>
        <end position="20"/>
    </location>
</feature>
<evidence type="ECO:0000256" key="1">
    <source>
        <dbReference type="SAM" id="SignalP"/>
    </source>
</evidence>
<name>A0A2I2MBV9_9FLAO</name>